<name>T1AKI1_9ZZZZ</name>
<reference evidence="4" key="2">
    <citation type="journal article" date="2014" name="ISME J.">
        <title>Microbial stratification in low pH oxic and suboxic macroscopic growths along an acid mine drainage.</title>
        <authorList>
            <person name="Mendez-Garcia C."/>
            <person name="Mesa V."/>
            <person name="Sprenger R.R."/>
            <person name="Richter M."/>
            <person name="Diez M.S."/>
            <person name="Solano J."/>
            <person name="Bargiela R."/>
            <person name="Golyshina O.V."/>
            <person name="Manteca A."/>
            <person name="Ramos J.L."/>
            <person name="Gallego J.R."/>
            <person name="Llorente I."/>
            <person name="Martins Dos Santos V.A."/>
            <person name="Jensen O.N."/>
            <person name="Pelaez A.I."/>
            <person name="Sanchez J."/>
            <person name="Ferrer M."/>
        </authorList>
    </citation>
    <scope>NUCLEOTIDE SEQUENCE</scope>
</reference>
<dbReference type="Pfam" id="PF17835">
    <property type="entry name" value="NOG1_N"/>
    <property type="match status" value="1"/>
</dbReference>
<gene>
    <name evidence="4" type="ORF">B1B_14621</name>
</gene>
<dbReference type="AlphaFoldDB" id="T1AKI1"/>
<dbReference type="InterPro" id="IPR027417">
    <property type="entry name" value="P-loop_NTPase"/>
</dbReference>
<dbReference type="InterPro" id="IPR041623">
    <property type="entry name" value="NOG1_N"/>
</dbReference>
<dbReference type="Gene3D" id="3.40.50.300">
    <property type="entry name" value="P-loop containing nucleotide triphosphate hydrolases"/>
    <property type="match status" value="1"/>
</dbReference>
<keyword evidence="1" id="KW-0547">Nucleotide-binding</keyword>
<dbReference type="GO" id="GO:0005525">
    <property type="term" value="F:GTP binding"/>
    <property type="evidence" value="ECO:0007669"/>
    <property type="project" value="InterPro"/>
</dbReference>
<evidence type="ECO:0000313" key="4">
    <source>
        <dbReference type="EMBL" id="EQD41269.1"/>
    </source>
</evidence>
<dbReference type="InterPro" id="IPR031167">
    <property type="entry name" value="G_OBG"/>
</dbReference>
<dbReference type="PANTHER" id="PTHR45759">
    <property type="entry name" value="NUCLEOLAR GTP-BINDING PROTEIN 1"/>
    <property type="match status" value="1"/>
</dbReference>
<dbReference type="Pfam" id="PF01926">
    <property type="entry name" value="MMR_HSR1"/>
    <property type="match status" value="1"/>
</dbReference>
<evidence type="ECO:0000256" key="2">
    <source>
        <dbReference type="SAM" id="MobiDB-lite"/>
    </source>
</evidence>
<dbReference type="SUPFAM" id="SSF52540">
    <property type="entry name" value="P-loop containing nucleoside triphosphate hydrolases"/>
    <property type="match status" value="1"/>
</dbReference>
<dbReference type="EMBL" id="AUZY01009705">
    <property type="protein sequence ID" value="EQD41269.1"/>
    <property type="molecule type" value="Genomic_DNA"/>
</dbReference>
<protein>
    <submittedName>
        <fullName evidence="4">Small GTP-binding protein</fullName>
    </submittedName>
</protein>
<evidence type="ECO:0000259" key="3">
    <source>
        <dbReference type="PROSITE" id="PS51710"/>
    </source>
</evidence>
<evidence type="ECO:0000256" key="1">
    <source>
        <dbReference type="ARBA" id="ARBA00022741"/>
    </source>
</evidence>
<dbReference type="PRINTS" id="PR00326">
    <property type="entry name" value="GTP1OBG"/>
</dbReference>
<proteinExistence type="predicted"/>
<reference evidence="4" key="1">
    <citation type="submission" date="2013-08" db="EMBL/GenBank/DDBJ databases">
        <authorList>
            <person name="Mendez C."/>
            <person name="Richter M."/>
            <person name="Ferrer M."/>
            <person name="Sanchez J."/>
        </authorList>
    </citation>
    <scope>NUCLEOTIDE SEQUENCE</scope>
</reference>
<accession>T1AKI1</accession>
<dbReference type="Gene3D" id="1.20.120.1190">
    <property type="match status" value="1"/>
</dbReference>
<comment type="caution">
    <text evidence="4">The sequence shown here is derived from an EMBL/GenBank/DDBJ whole genome shotgun (WGS) entry which is preliminary data.</text>
</comment>
<sequence length="346" mass="38065">MKGRRPAVVRPAPRPPRPVPVAGTGERLPDSVELLDIAFRRASKATPRSDSRSDRNLLRARLKILRSSATLLRHLRSRLTFAERPPLTDFQKSLVDGRFGTGTLDRSLARVRRAAERIRGLTRESEGAIDRAAPDPEEIGREVRAFYGRVSSHVREIDRDLARLREIHGFLRARPRLDPAEPSVVVAGFPNVGKSSLVARLSSARPEIADYPFTTRSIAVGHADLGFDRLQVVDTPGLLGRTRASNPIEREAEAAMGGAATIVLFLLDPSESSGYPMAEQEALLARWKENRPDLTILEVETKSDLARRSVGRLAISSVTGEGVPELLATLKQILRGRLRESPGPEA</sequence>
<feature type="domain" description="OBG-type G" evidence="3">
    <location>
        <begin position="182"/>
        <end position="239"/>
    </location>
</feature>
<organism evidence="4">
    <name type="scientific">mine drainage metagenome</name>
    <dbReference type="NCBI Taxonomy" id="410659"/>
    <lineage>
        <taxon>unclassified sequences</taxon>
        <taxon>metagenomes</taxon>
        <taxon>ecological metagenomes</taxon>
    </lineage>
</organism>
<dbReference type="InterPro" id="IPR006073">
    <property type="entry name" value="GTP-bd"/>
</dbReference>
<feature type="region of interest" description="Disordered" evidence="2">
    <location>
        <begin position="1"/>
        <end position="26"/>
    </location>
</feature>
<dbReference type="PROSITE" id="PS51710">
    <property type="entry name" value="G_OBG"/>
    <property type="match status" value="1"/>
</dbReference>